<dbReference type="EMBL" id="VJMH01005125">
    <property type="protein sequence ID" value="KAF0700402.1"/>
    <property type="molecule type" value="Genomic_DNA"/>
</dbReference>
<protein>
    <submittedName>
        <fullName evidence="2">Aste57867_9062 protein</fullName>
    </submittedName>
</protein>
<evidence type="ECO:0000313" key="1">
    <source>
        <dbReference type="EMBL" id="KAF0700402.1"/>
    </source>
</evidence>
<evidence type="ECO:0000313" key="3">
    <source>
        <dbReference type="Proteomes" id="UP000332933"/>
    </source>
</evidence>
<name>A0A485KM38_9STRA</name>
<evidence type="ECO:0000313" key="2">
    <source>
        <dbReference type="EMBL" id="VFT85946.1"/>
    </source>
</evidence>
<dbReference type="AlphaFoldDB" id="A0A485KM38"/>
<keyword evidence="3" id="KW-1185">Reference proteome</keyword>
<organism evidence="2 3">
    <name type="scientific">Aphanomyces stellatus</name>
    <dbReference type="NCBI Taxonomy" id="120398"/>
    <lineage>
        <taxon>Eukaryota</taxon>
        <taxon>Sar</taxon>
        <taxon>Stramenopiles</taxon>
        <taxon>Oomycota</taxon>
        <taxon>Saprolegniomycetes</taxon>
        <taxon>Saprolegniales</taxon>
        <taxon>Verrucalvaceae</taxon>
        <taxon>Aphanomyces</taxon>
    </lineage>
</organism>
<dbReference type="Proteomes" id="UP000332933">
    <property type="component" value="Unassembled WGS sequence"/>
</dbReference>
<proteinExistence type="predicted"/>
<sequence length="128" mass="14766">MTTSNWSWLRKLNPFTKFFGANTSSPHRAASQARERRIVFGAFQPLQFPPFESEFVPKPQHPRIVYLEKRTPVTPNVPIQIPAKYAHASVNCVAGKNVPFTRMQAQRKRRRLTVQDTILEVDEEPTSF</sequence>
<gene>
    <name evidence="2" type="primary">Aste57867_9062</name>
    <name evidence="1" type="ORF">As57867_009026</name>
    <name evidence="2" type="ORF">ASTE57867_9062</name>
</gene>
<dbReference type="EMBL" id="CAADRA010005146">
    <property type="protein sequence ID" value="VFT85946.1"/>
    <property type="molecule type" value="Genomic_DNA"/>
</dbReference>
<reference evidence="1" key="2">
    <citation type="submission" date="2019-06" db="EMBL/GenBank/DDBJ databases">
        <title>Genomics analysis of Aphanomyces spp. identifies a new class of oomycete effector associated with host adaptation.</title>
        <authorList>
            <person name="Gaulin E."/>
        </authorList>
    </citation>
    <scope>NUCLEOTIDE SEQUENCE</scope>
    <source>
        <strain evidence="1">CBS 578.67</strain>
    </source>
</reference>
<reference evidence="2 3" key="1">
    <citation type="submission" date="2019-03" db="EMBL/GenBank/DDBJ databases">
        <authorList>
            <person name="Gaulin E."/>
            <person name="Dumas B."/>
        </authorList>
    </citation>
    <scope>NUCLEOTIDE SEQUENCE [LARGE SCALE GENOMIC DNA]</scope>
    <source>
        <strain evidence="2">CBS 568.67</strain>
    </source>
</reference>
<accession>A0A485KM38</accession>